<organism evidence="6">
    <name type="scientific">marine metagenome</name>
    <dbReference type="NCBI Taxonomy" id="408172"/>
    <lineage>
        <taxon>unclassified sequences</taxon>
        <taxon>metagenomes</taxon>
        <taxon>ecological metagenomes</taxon>
    </lineage>
</organism>
<dbReference type="SUPFAM" id="SSF51283">
    <property type="entry name" value="dUTPase-like"/>
    <property type="match status" value="1"/>
</dbReference>
<dbReference type="InterPro" id="IPR029054">
    <property type="entry name" value="dUTPase-like"/>
</dbReference>
<dbReference type="Gene3D" id="2.70.40.10">
    <property type="match status" value="1"/>
</dbReference>
<dbReference type="GO" id="GO:0046081">
    <property type="term" value="P:dUTP catabolic process"/>
    <property type="evidence" value="ECO:0007669"/>
    <property type="project" value="InterPro"/>
</dbReference>
<sequence>MNLKIKPLSDDIYSMYNNHSHFHQGDAGLDLFITKDQVIEPGSTARIHLGISCENMDLKPYLLMARSSISKTPLRLSNSVGLIDAGYRGEIMAAVDNIKDFSFSVEKGQRLFQLVSMNGDAIHLDLVDTLSETSRGDGGFGSTGE</sequence>
<dbReference type="EMBL" id="UINC01001619">
    <property type="protein sequence ID" value="SUZ85077.1"/>
    <property type="molecule type" value="Genomic_DNA"/>
</dbReference>
<protein>
    <recommendedName>
        <fullName evidence="2">dUTP diphosphatase</fullName>
        <ecNumber evidence="2">3.6.1.23</ecNumber>
    </recommendedName>
</protein>
<proteinExistence type="inferred from homology"/>
<dbReference type="GO" id="GO:0006226">
    <property type="term" value="P:dUMP biosynthetic process"/>
    <property type="evidence" value="ECO:0007669"/>
    <property type="project" value="InterPro"/>
</dbReference>
<evidence type="ECO:0000256" key="3">
    <source>
        <dbReference type="ARBA" id="ARBA00022801"/>
    </source>
</evidence>
<dbReference type="InterPro" id="IPR008181">
    <property type="entry name" value="dUTPase"/>
</dbReference>
<reference evidence="6" key="1">
    <citation type="submission" date="2018-05" db="EMBL/GenBank/DDBJ databases">
        <authorList>
            <person name="Lanie J.A."/>
            <person name="Ng W.-L."/>
            <person name="Kazmierczak K.M."/>
            <person name="Andrzejewski T.M."/>
            <person name="Davidsen T.M."/>
            <person name="Wayne K.J."/>
            <person name="Tettelin H."/>
            <person name="Glass J.I."/>
            <person name="Rusch D."/>
            <person name="Podicherti R."/>
            <person name="Tsui H.-C.T."/>
            <person name="Winkler M.E."/>
        </authorList>
    </citation>
    <scope>NUCLEOTIDE SEQUENCE</scope>
</reference>
<keyword evidence="3" id="KW-0378">Hydrolase</keyword>
<dbReference type="AlphaFoldDB" id="A0A381R5G5"/>
<dbReference type="InterPro" id="IPR033704">
    <property type="entry name" value="dUTPase_trimeric"/>
</dbReference>
<accession>A0A381R5G5</accession>
<dbReference type="CDD" id="cd07557">
    <property type="entry name" value="trimeric_dUTPase"/>
    <property type="match status" value="1"/>
</dbReference>
<dbReference type="GO" id="GO:0000287">
    <property type="term" value="F:magnesium ion binding"/>
    <property type="evidence" value="ECO:0007669"/>
    <property type="project" value="InterPro"/>
</dbReference>
<gene>
    <name evidence="6" type="ORF">METZ01_LOCUS37931</name>
</gene>
<feature type="domain" description="dUTPase-like" evidence="5">
    <location>
        <begin position="24"/>
        <end position="144"/>
    </location>
</feature>
<dbReference type="GO" id="GO:0004170">
    <property type="term" value="F:dUTP diphosphatase activity"/>
    <property type="evidence" value="ECO:0007669"/>
    <property type="project" value="UniProtKB-EC"/>
</dbReference>
<dbReference type="Pfam" id="PF00692">
    <property type="entry name" value="dUTPase"/>
    <property type="match status" value="1"/>
</dbReference>
<dbReference type="PANTHER" id="PTHR11241">
    <property type="entry name" value="DEOXYURIDINE 5'-TRIPHOSPHATE NUCLEOTIDOHYDROLASE"/>
    <property type="match status" value="1"/>
</dbReference>
<evidence type="ECO:0000256" key="4">
    <source>
        <dbReference type="ARBA" id="ARBA00023080"/>
    </source>
</evidence>
<evidence type="ECO:0000313" key="6">
    <source>
        <dbReference type="EMBL" id="SUZ85077.1"/>
    </source>
</evidence>
<dbReference type="PANTHER" id="PTHR11241:SF0">
    <property type="entry name" value="DEOXYURIDINE 5'-TRIPHOSPHATE NUCLEOTIDOHYDROLASE"/>
    <property type="match status" value="1"/>
</dbReference>
<dbReference type="EC" id="3.6.1.23" evidence="2"/>
<dbReference type="InterPro" id="IPR036157">
    <property type="entry name" value="dUTPase-like_sf"/>
</dbReference>
<comment type="similarity">
    <text evidence="1">Belongs to the dUTPase family.</text>
</comment>
<evidence type="ECO:0000259" key="5">
    <source>
        <dbReference type="Pfam" id="PF00692"/>
    </source>
</evidence>
<evidence type="ECO:0000256" key="1">
    <source>
        <dbReference type="ARBA" id="ARBA00006581"/>
    </source>
</evidence>
<evidence type="ECO:0000256" key="2">
    <source>
        <dbReference type="ARBA" id="ARBA00012379"/>
    </source>
</evidence>
<name>A0A381R5G5_9ZZZZ</name>
<keyword evidence="4" id="KW-0546">Nucleotide metabolism</keyword>